<reference evidence="2" key="2">
    <citation type="submission" date="2021-01" db="EMBL/GenBank/DDBJ databases">
        <authorList>
            <person name="Schikora-Tamarit M.A."/>
        </authorList>
    </citation>
    <scope>NUCLEOTIDE SEQUENCE</scope>
    <source>
        <strain evidence="2">NCAIM Y.01608</strain>
    </source>
</reference>
<evidence type="ECO:0000313" key="2">
    <source>
        <dbReference type="EMBL" id="KAH3672560.1"/>
    </source>
</evidence>
<gene>
    <name evidence="2" type="ORF">OGATHE_002205</name>
</gene>
<keyword evidence="3" id="KW-1185">Reference proteome</keyword>
<comment type="caution">
    <text evidence="2">The sequence shown here is derived from an EMBL/GenBank/DDBJ whole genome shotgun (WGS) entry which is preliminary data.</text>
</comment>
<dbReference type="EMBL" id="JAEUBD010000753">
    <property type="protein sequence ID" value="KAH3672560.1"/>
    <property type="molecule type" value="Genomic_DNA"/>
</dbReference>
<sequence>MCSTSRPVTNNGFCGRVMSTSARCPSRSPRTSVVLDTQSQEKMSNSGILISTDGVTRHEYRPDSTNCLSTFSTLTIPSLHTQATKLISRSELRSHFIDVTAPKGIIIVLA</sequence>
<feature type="region of interest" description="Disordered" evidence="1">
    <location>
        <begin position="25"/>
        <end position="48"/>
    </location>
</feature>
<evidence type="ECO:0000256" key="1">
    <source>
        <dbReference type="SAM" id="MobiDB-lite"/>
    </source>
</evidence>
<reference evidence="2" key="1">
    <citation type="journal article" date="2021" name="Open Biol.">
        <title>Shared evolutionary footprints suggest mitochondrial oxidative damage underlies multiple complex I losses in fungi.</title>
        <authorList>
            <person name="Schikora-Tamarit M.A."/>
            <person name="Marcet-Houben M."/>
            <person name="Nosek J."/>
            <person name="Gabaldon T."/>
        </authorList>
    </citation>
    <scope>NUCLEOTIDE SEQUENCE</scope>
    <source>
        <strain evidence="2">NCAIM Y.01608</strain>
    </source>
</reference>
<organism evidence="2 3">
    <name type="scientific">Ogataea polymorpha</name>
    <dbReference type="NCBI Taxonomy" id="460523"/>
    <lineage>
        <taxon>Eukaryota</taxon>
        <taxon>Fungi</taxon>
        <taxon>Dikarya</taxon>
        <taxon>Ascomycota</taxon>
        <taxon>Saccharomycotina</taxon>
        <taxon>Pichiomycetes</taxon>
        <taxon>Pichiales</taxon>
        <taxon>Pichiaceae</taxon>
        <taxon>Ogataea</taxon>
    </lineage>
</organism>
<name>A0A9P8TBM5_9ASCO</name>
<dbReference type="Proteomes" id="UP000788993">
    <property type="component" value="Unassembled WGS sequence"/>
</dbReference>
<accession>A0A9P8TBM5</accession>
<evidence type="ECO:0000313" key="3">
    <source>
        <dbReference type="Proteomes" id="UP000788993"/>
    </source>
</evidence>
<proteinExistence type="predicted"/>
<dbReference type="AlphaFoldDB" id="A0A9P8TBM5"/>
<protein>
    <submittedName>
        <fullName evidence="2">Uncharacterized protein</fullName>
    </submittedName>
</protein>